<feature type="non-terminal residue" evidence="2">
    <location>
        <position position="1"/>
    </location>
</feature>
<feature type="compositionally biased region" description="Basic residues" evidence="1">
    <location>
        <begin position="141"/>
        <end position="150"/>
    </location>
</feature>
<keyword evidence="3" id="KW-1185">Reference proteome</keyword>
<name>A0A4S2KKB2_9HYME</name>
<evidence type="ECO:0000313" key="2">
    <source>
        <dbReference type="EMBL" id="TGZ49616.1"/>
    </source>
</evidence>
<gene>
    <name evidence="2" type="ORF">DBV15_02003</name>
</gene>
<reference evidence="2 3" key="1">
    <citation type="journal article" date="2019" name="Philos. Trans. R. Soc. Lond., B, Biol. Sci.">
        <title>Ant behaviour and brain gene expression of defending hosts depend on the ecological success of the intruding social parasite.</title>
        <authorList>
            <person name="Kaur R."/>
            <person name="Stoldt M."/>
            <person name="Jongepier E."/>
            <person name="Feldmeyer B."/>
            <person name="Menzel F."/>
            <person name="Bornberg-Bauer E."/>
            <person name="Foitzik S."/>
        </authorList>
    </citation>
    <scope>NUCLEOTIDE SEQUENCE [LARGE SCALE GENOMIC DNA]</scope>
    <source>
        <tissue evidence="2">Whole body</tissue>
    </source>
</reference>
<protein>
    <submittedName>
        <fullName evidence="2">Uncharacterized protein</fullName>
    </submittedName>
</protein>
<dbReference type="AlphaFoldDB" id="A0A4S2KKB2"/>
<proteinExistence type="predicted"/>
<evidence type="ECO:0000256" key="1">
    <source>
        <dbReference type="SAM" id="MobiDB-lite"/>
    </source>
</evidence>
<feature type="region of interest" description="Disordered" evidence="1">
    <location>
        <begin position="131"/>
        <end position="150"/>
    </location>
</feature>
<evidence type="ECO:0000313" key="3">
    <source>
        <dbReference type="Proteomes" id="UP000310200"/>
    </source>
</evidence>
<organism evidence="2 3">
    <name type="scientific">Temnothorax longispinosus</name>
    <dbReference type="NCBI Taxonomy" id="300112"/>
    <lineage>
        <taxon>Eukaryota</taxon>
        <taxon>Metazoa</taxon>
        <taxon>Ecdysozoa</taxon>
        <taxon>Arthropoda</taxon>
        <taxon>Hexapoda</taxon>
        <taxon>Insecta</taxon>
        <taxon>Pterygota</taxon>
        <taxon>Neoptera</taxon>
        <taxon>Endopterygota</taxon>
        <taxon>Hymenoptera</taxon>
        <taxon>Apocrita</taxon>
        <taxon>Aculeata</taxon>
        <taxon>Formicoidea</taxon>
        <taxon>Formicidae</taxon>
        <taxon>Myrmicinae</taxon>
        <taxon>Temnothorax</taxon>
    </lineage>
</organism>
<dbReference type="EMBL" id="QBLH01002112">
    <property type="protein sequence ID" value="TGZ49616.1"/>
    <property type="molecule type" value="Genomic_DNA"/>
</dbReference>
<accession>A0A4S2KKB2</accession>
<comment type="caution">
    <text evidence="2">The sequence shown here is derived from an EMBL/GenBank/DDBJ whole genome shotgun (WGS) entry which is preliminary data.</text>
</comment>
<sequence>LFVGGSCQLASCTAGADKRGRASPEFALALKHCVHVSGCGFTIYTFVSNFRVDIRHELHETFILNVRKNIDRIMMRRIYKFRKTVTDYPYKTCIMSGTIDDAMNVANGTKVLLIDTFVNYFHVPSRGLPRRKVSETSSKSERHRRRMQSR</sequence>
<dbReference type="Proteomes" id="UP000310200">
    <property type="component" value="Unassembled WGS sequence"/>
</dbReference>